<name>G8LDI8_9ENTR</name>
<dbReference type="HOGENOM" id="CLU_138511_0_0_6"/>
<evidence type="ECO:0000313" key="1">
    <source>
        <dbReference type="EMBL" id="AEW72575.1"/>
    </source>
</evidence>
<proteinExistence type="predicted"/>
<gene>
    <name evidence="1" type="ORF">EcWSU1_01136</name>
</gene>
<accession>G8LDI8</accession>
<dbReference type="Proteomes" id="UP000007838">
    <property type="component" value="Chromosome"/>
</dbReference>
<evidence type="ECO:0000313" key="2">
    <source>
        <dbReference type="Proteomes" id="UP000007838"/>
    </source>
</evidence>
<reference evidence="1 2" key="1">
    <citation type="journal article" date="2011" name="Stand. Genomic Sci.">
        <title>Complete genome of the onion pathogen Enterobacter cloacae EcWSU1.</title>
        <authorList>
            <person name="Humann J.L."/>
            <person name="Wildung M."/>
            <person name="Cheng C.H."/>
            <person name="Lee T."/>
            <person name="Stewart J.E."/>
            <person name="Drew J.C."/>
            <person name="Triplett E.W."/>
            <person name="Main D."/>
            <person name="Schroeder B.K."/>
        </authorList>
    </citation>
    <scope>NUCLEOTIDE SEQUENCE [LARGE SCALE GENOMIC DNA]</scope>
    <source>
        <strain evidence="1 2">EcWSU1</strain>
    </source>
</reference>
<sequence length="139" mass="16190">MPGAWKRREGDMQAQRLMGEGYEPYVEQQGDRLTYSLPVDSGFVSFNFTFDLRQTDLDVLLSSDYRRAVLEITAHTLLQHSTLKGNDRFTQKDFDNLVAVTLHASLALLHIFISRVSREHNIAIDHYVEEILHRRTRRD</sequence>
<protein>
    <submittedName>
        <fullName evidence="1">Uncharacterized protein</fullName>
    </submittedName>
</protein>
<dbReference type="EMBL" id="CP002886">
    <property type="protein sequence ID" value="AEW72575.1"/>
    <property type="molecule type" value="Genomic_DNA"/>
</dbReference>
<dbReference type="AlphaFoldDB" id="G8LDI8"/>
<dbReference type="eggNOG" id="ENOG50336AC">
    <property type="taxonomic scope" value="Bacteria"/>
</dbReference>
<dbReference type="KEGG" id="eec:EcWSU1_01136"/>
<organism evidence="1 2">
    <name type="scientific">Enterobacter ludwigii</name>
    <dbReference type="NCBI Taxonomy" id="299767"/>
    <lineage>
        <taxon>Bacteria</taxon>
        <taxon>Pseudomonadati</taxon>
        <taxon>Pseudomonadota</taxon>
        <taxon>Gammaproteobacteria</taxon>
        <taxon>Enterobacterales</taxon>
        <taxon>Enterobacteriaceae</taxon>
        <taxon>Enterobacter</taxon>
        <taxon>Enterobacter cloacae complex</taxon>
    </lineage>
</organism>